<evidence type="ECO:0008006" key="3">
    <source>
        <dbReference type="Google" id="ProtNLM"/>
    </source>
</evidence>
<dbReference type="EMBL" id="JACHLD010000002">
    <property type="protein sequence ID" value="MBB4801881.1"/>
    <property type="molecule type" value="Genomic_DNA"/>
</dbReference>
<gene>
    <name evidence="1" type="ORF">HNP37_001942</name>
</gene>
<reference evidence="1 2" key="1">
    <citation type="submission" date="2020-08" db="EMBL/GenBank/DDBJ databases">
        <title>Functional genomics of gut bacteria from endangered species of beetles.</title>
        <authorList>
            <person name="Carlos-Shanley C."/>
        </authorList>
    </citation>
    <scope>NUCLEOTIDE SEQUENCE [LARGE SCALE GENOMIC DNA]</scope>
    <source>
        <strain evidence="1 2">S00142</strain>
    </source>
</reference>
<name>A0A7W7IWI6_9FLAO</name>
<protein>
    <recommendedName>
        <fullName evidence="3">2'-5' RNA ligase</fullName>
    </recommendedName>
</protein>
<dbReference type="AlphaFoldDB" id="A0A7W7IWI6"/>
<dbReference type="SUPFAM" id="SSF55144">
    <property type="entry name" value="LigT-like"/>
    <property type="match status" value="1"/>
</dbReference>
<accession>A0A7W7IWI6</accession>
<keyword evidence="2" id="KW-1185">Reference proteome</keyword>
<evidence type="ECO:0000313" key="1">
    <source>
        <dbReference type="EMBL" id="MBB4801881.1"/>
    </source>
</evidence>
<organism evidence="1 2">
    <name type="scientific">Flavobacterium nitrogenifigens</name>
    <dbReference type="NCBI Taxonomy" id="1617283"/>
    <lineage>
        <taxon>Bacteria</taxon>
        <taxon>Pseudomonadati</taxon>
        <taxon>Bacteroidota</taxon>
        <taxon>Flavobacteriia</taxon>
        <taxon>Flavobacteriales</taxon>
        <taxon>Flavobacteriaceae</taxon>
        <taxon>Flavobacterium</taxon>
    </lineage>
</organism>
<dbReference type="InterPro" id="IPR009097">
    <property type="entry name" value="Cyclic_Pdiesterase"/>
</dbReference>
<proteinExistence type="predicted"/>
<dbReference type="Pfam" id="PF13563">
    <property type="entry name" value="2_5_RNA_ligase2"/>
    <property type="match status" value="1"/>
</dbReference>
<sequence length="187" mass="21569">MEKKYSIVFYSESVVAPVKEMKNLLKSKVPENWYSSCNSEAHITICEFTIDESQIDFVKQKLTKIANTLTPFQVVLNAFGFYETSNAFFISPSEDSKVVLQSIMKKTQNALKPLKMYKSIEPHMSIGRKLTPENLKIASGLFKTIYLEFECNQIVLRELEPFKQYFIIETFKFGSNPEPEFVQGSLF</sequence>
<dbReference type="RefSeq" id="WP_184160706.1">
    <property type="nucleotide sequence ID" value="NZ_JACHLD010000002.1"/>
</dbReference>
<dbReference type="Proteomes" id="UP000561681">
    <property type="component" value="Unassembled WGS sequence"/>
</dbReference>
<evidence type="ECO:0000313" key="2">
    <source>
        <dbReference type="Proteomes" id="UP000561681"/>
    </source>
</evidence>
<dbReference type="Gene3D" id="3.90.1140.10">
    <property type="entry name" value="Cyclic phosphodiesterase"/>
    <property type="match status" value="1"/>
</dbReference>
<comment type="caution">
    <text evidence="1">The sequence shown here is derived from an EMBL/GenBank/DDBJ whole genome shotgun (WGS) entry which is preliminary data.</text>
</comment>